<dbReference type="EMBL" id="LAZL01000012">
    <property type="protein sequence ID" value="KMT65272.1"/>
    <property type="molecule type" value="Genomic_DNA"/>
</dbReference>
<gene>
    <name evidence="2" type="ORF">XM47_09555</name>
</gene>
<dbReference type="Gene3D" id="3.10.590.10">
    <property type="entry name" value="ph1033 like domains"/>
    <property type="match status" value="1"/>
</dbReference>
<dbReference type="Proteomes" id="UP000037600">
    <property type="component" value="Unassembled WGS sequence"/>
</dbReference>
<dbReference type="InterPro" id="IPR015947">
    <property type="entry name" value="PUA-like_sf"/>
</dbReference>
<sequence>MKYWLLKTEPDECSIDDIKNSPEQTMVWDGVRNYQARNNIRDHIQLGDLAFIYHSSCQAVGIVGVVEVVKASYPDPEQFNTSSTLYDLKSSPENPRWFNIDIKFKTKFNRIVSLKQIKSIDVLSDMALIKQARLSVQPVTAEHWQFIHSINNV</sequence>
<dbReference type="InterPro" id="IPR047197">
    <property type="entry name" value="THYN1-like_EVE"/>
</dbReference>
<dbReference type="STRING" id="1513271.XM47_09555"/>
<protein>
    <recommendedName>
        <fullName evidence="1">EVE domain-containing protein</fullName>
    </recommendedName>
</protein>
<reference evidence="2 3" key="1">
    <citation type="submission" date="2015-04" db="EMBL/GenBank/DDBJ databases">
        <title>Draft Genome Sequence of the Novel Agar-Digesting Marine Bacterium Q1.</title>
        <authorList>
            <person name="Li Y."/>
            <person name="Li D."/>
            <person name="Chen G."/>
            <person name="Du Z."/>
        </authorList>
    </citation>
    <scope>NUCLEOTIDE SEQUENCE [LARGE SCALE GENOMIC DNA]</scope>
    <source>
        <strain evidence="2 3">Q1</strain>
    </source>
</reference>
<proteinExistence type="predicted"/>
<accession>A0A0J8GRE5</accession>
<evidence type="ECO:0000259" key="1">
    <source>
        <dbReference type="Pfam" id="PF01878"/>
    </source>
</evidence>
<feature type="domain" description="EVE" evidence="1">
    <location>
        <begin position="2"/>
        <end position="149"/>
    </location>
</feature>
<dbReference type="Pfam" id="PF01878">
    <property type="entry name" value="EVE"/>
    <property type="match status" value="1"/>
</dbReference>
<comment type="caution">
    <text evidence="2">The sequence shown here is derived from an EMBL/GenBank/DDBJ whole genome shotgun (WGS) entry which is preliminary data.</text>
</comment>
<evidence type="ECO:0000313" key="2">
    <source>
        <dbReference type="EMBL" id="KMT65272.1"/>
    </source>
</evidence>
<dbReference type="SUPFAM" id="SSF88697">
    <property type="entry name" value="PUA domain-like"/>
    <property type="match status" value="1"/>
</dbReference>
<name>A0A0J8GRE5_9ALTE</name>
<dbReference type="RefSeq" id="WP_048692011.1">
    <property type="nucleotide sequence ID" value="NZ_KQ130489.1"/>
</dbReference>
<dbReference type="InterPro" id="IPR052181">
    <property type="entry name" value="5hmC_binding"/>
</dbReference>
<dbReference type="OrthoDB" id="9791347at2"/>
<keyword evidence="3" id="KW-1185">Reference proteome</keyword>
<dbReference type="InterPro" id="IPR002740">
    <property type="entry name" value="EVE_domain"/>
</dbReference>
<evidence type="ECO:0000313" key="3">
    <source>
        <dbReference type="Proteomes" id="UP000037600"/>
    </source>
</evidence>
<dbReference type="PATRIC" id="fig|1513271.3.peg.1942"/>
<organism evidence="2 3">
    <name type="scientific">Catenovulum maritimum</name>
    <dbReference type="NCBI Taxonomy" id="1513271"/>
    <lineage>
        <taxon>Bacteria</taxon>
        <taxon>Pseudomonadati</taxon>
        <taxon>Pseudomonadota</taxon>
        <taxon>Gammaproteobacteria</taxon>
        <taxon>Alteromonadales</taxon>
        <taxon>Alteromonadaceae</taxon>
        <taxon>Catenovulum</taxon>
    </lineage>
</organism>
<dbReference type="CDD" id="cd21133">
    <property type="entry name" value="EVE"/>
    <property type="match status" value="1"/>
</dbReference>
<dbReference type="PANTHER" id="PTHR14087:SF7">
    <property type="entry name" value="THYMOCYTE NUCLEAR PROTEIN 1"/>
    <property type="match status" value="1"/>
</dbReference>
<dbReference type="PANTHER" id="PTHR14087">
    <property type="entry name" value="THYMOCYTE NUCLEAR PROTEIN 1"/>
    <property type="match status" value="1"/>
</dbReference>
<dbReference type="AlphaFoldDB" id="A0A0J8GRE5"/>